<dbReference type="SUPFAM" id="SSF49785">
    <property type="entry name" value="Galactose-binding domain-like"/>
    <property type="match status" value="2"/>
</dbReference>
<gene>
    <name evidence="7" type="ordered locus">Clole_1102</name>
</gene>
<comment type="similarity">
    <text evidence="1 4">Belongs to the glycosyl hydrolase 26 family.</text>
</comment>
<dbReference type="STRING" id="642492.Clole_1102"/>
<evidence type="ECO:0000259" key="6">
    <source>
        <dbReference type="PROSITE" id="PS51764"/>
    </source>
</evidence>
<dbReference type="Pfam" id="PF03425">
    <property type="entry name" value="CBM_11"/>
    <property type="match status" value="1"/>
</dbReference>
<sequence length="924" mass="101220">MHNKKLKRVWASLMAATMIVPILPTAQVFGASGESAMIYENDFKKEASAEDIGGNKALGFELEGDINNSWLTVFQQDLYYEYADQINAGATLSFDLIIPEKSTFTGVFKAQAVAKMGNDWTWTQCETIPEIAVSAFASMGNGYKSANVSISFGKEIEQIKGLKAVVPCLAASNCDYKGKIYLDNVKLTNGKAAITEPVIVEATQKVKTQTAIKVNANSIVSNGKQVNTSKEVKLVDDKAVDSVAQLYAYLEAVGKSDSVLYGHQNDTHHKAGNKKLSNSDTKDVTGSISAVVGIDTLSLAGNEFPGGLENQYPTNMTSQQRIEACAKMNKEAVAEGAIITVSAHMPNFTIIADRIANKPGKDGTLDWTKADFLSEGNNVDGSWVTSGDVVQKIMPGGKLNYLFNAYLDMIAAYAEEMGDTPILLRPFHENTGSWFWWGAAFCDEDAYKNLYKYTVDYLRDTKQIHNILYVYGPGSEAESVADYAKRYPGDDYVDMVGFDMYHQYPAEGDSFIANFKKQLIVVEQFAQQHNKLFAVTETGISNGNEVLLKGGNERKDWYNEVLEAIAPSSASYFLLWANFGTNSGYYTPYVTEKTEASMKGHEMLDNFIDFYNNSKSVFAAQVGDLNKLSVKVKDNTNVTGYITYPTSGSRILDTITIKASVNNVIDTAKVNFTIKNKAGKVVKTLAATQDVSGAYVSELTKAELKKVGETTGTINLTVEGKEISKINGKFNMPEPVYVPTVVDTFDDYYGDNEVLNTSWSIGKGTGCTLAPSLSDKKYAGKYGLEFKYNLVAGGYIGVTKSLNNVDWSKQNALQLWTIPDGKNKKVVIQVTSGGNVFEVYLNDYEAYNKATGPILVTIPFSSFVGRDDANAVFDSTKIEGFGLWCNTILPEGADADTYKLIGSIYYDDIKAITSKETSISFTKK</sequence>
<name>F2JS18_CELLD</name>
<feature type="signal peptide" evidence="5">
    <location>
        <begin position="1"/>
        <end position="26"/>
    </location>
</feature>
<dbReference type="Gene3D" id="3.20.20.80">
    <property type="entry name" value="Glycosidases"/>
    <property type="match status" value="1"/>
</dbReference>
<dbReference type="GO" id="GO:0016985">
    <property type="term" value="F:mannan endo-1,4-beta-mannosidase activity"/>
    <property type="evidence" value="ECO:0007669"/>
    <property type="project" value="InterPro"/>
</dbReference>
<dbReference type="EMBL" id="CP002582">
    <property type="protein sequence ID" value="ADZ82832.1"/>
    <property type="molecule type" value="Genomic_DNA"/>
</dbReference>
<dbReference type="PANTHER" id="PTHR40079">
    <property type="entry name" value="MANNAN ENDO-1,4-BETA-MANNOSIDASE E-RELATED"/>
    <property type="match status" value="1"/>
</dbReference>
<evidence type="ECO:0000256" key="5">
    <source>
        <dbReference type="SAM" id="SignalP"/>
    </source>
</evidence>
<dbReference type="PROSITE" id="PS51764">
    <property type="entry name" value="GH26"/>
    <property type="match status" value="1"/>
</dbReference>
<dbReference type="InterPro" id="IPR008979">
    <property type="entry name" value="Galactose-bd-like_sf"/>
</dbReference>
<dbReference type="PRINTS" id="PR00739">
    <property type="entry name" value="GLHYDRLASE26"/>
</dbReference>
<dbReference type="HOGENOM" id="CLU_006461_0_0_9"/>
<dbReference type="AlphaFoldDB" id="F2JS18"/>
<feature type="domain" description="GH26" evidence="6">
    <location>
        <begin position="241"/>
        <end position="620"/>
    </location>
</feature>
<dbReference type="GO" id="GO:0030245">
    <property type="term" value="P:cellulose catabolic process"/>
    <property type="evidence" value="ECO:0007669"/>
    <property type="project" value="InterPro"/>
</dbReference>
<dbReference type="eggNOG" id="COG4124">
    <property type="taxonomic scope" value="Bacteria"/>
</dbReference>
<dbReference type="Proteomes" id="UP000008467">
    <property type="component" value="Chromosome"/>
</dbReference>
<evidence type="ECO:0000256" key="3">
    <source>
        <dbReference type="ARBA" id="ARBA00023295"/>
    </source>
</evidence>
<proteinExistence type="inferred from homology"/>
<keyword evidence="2 4" id="KW-0378">Hydrolase</keyword>
<dbReference type="Gene3D" id="2.60.120.260">
    <property type="entry name" value="Galactose-binding domain-like"/>
    <property type="match status" value="1"/>
</dbReference>
<keyword evidence="5" id="KW-0732">Signal</keyword>
<keyword evidence="3 4" id="KW-0326">Glycosidase</keyword>
<evidence type="ECO:0000313" key="7">
    <source>
        <dbReference type="EMBL" id="ADZ82832.1"/>
    </source>
</evidence>
<organism evidence="7 8">
    <name type="scientific">Cellulosilyticum lentocellum (strain ATCC 49066 / DSM 5427 / NCIMB 11756 / RHM5)</name>
    <name type="common">Clostridium lentocellum</name>
    <dbReference type="NCBI Taxonomy" id="642492"/>
    <lineage>
        <taxon>Bacteria</taxon>
        <taxon>Bacillati</taxon>
        <taxon>Bacillota</taxon>
        <taxon>Clostridia</taxon>
        <taxon>Lachnospirales</taxon>
        <taxon>Cellulosilyticaceae</taxon>
        <taxon>Cellulosilyticum</taxon>
    </lineage>
</organism>
<dbReference type="PANTHER" id="PTHR40079:SF4">
    <property type="entry name" value="GH26 DOMAIN-CONTAINING PROTEIN-RELATED"/>
    <property type="match status" value="1"/>
</dbReference>
<reference evidence="7 8" key="1">
    <citation type="journal article" date="2011" name="J. Bacteriol.">
        <title>Complete genome sequence of the cellulose-degrading bacterium Cellulosilyticum lentocellum.</title>
        <authorList>
            <consortium name="US DOE Joint Genome Institute"/>
            <person name="Miller D.A."/>
            <person name="Suen G."/>
            <person name="Bruce D."/>
            <person name="Copeland A."/>
            <person name="Cheng J.F."/>
            <person name="Detter C."/>
            <person name="Goodwin L.A."/>
            <person name="Han C.S."/>
            <person name="Hauser L.J."/>
            <person name="Land M.L."/>
            <person name="Lapidus A."/>
            <person name="Lucas S."/>
            <person name="Meincke L."/>
            <person name="Pitluck S."/>
            <person name="Tapia R."/>
            <person name="Teshima H."/>
            <person name="Woyke T."/>
            <person name="Fox B.G."/>
            <person name="Angert E.R."/>
            <person name="Currie C.R."/>
        </authorList>
    </citation>
    <scope>NUCLEOTIDE SEQUENCE [LARGE SCALE GENOMIC DNA]</scope>
    <source>
        <strain evidence="8">ATCC 49066 / DSM 5427 / NCIMB 11756 / RHM5</strain>
    </source>
</reference>
<dbReference type="Gene3D" id="2.60.120.430">
    <property type="entry name" value="Galactose-binding lectin"/>
    <property type="match status" value="1"/>
</dbReference>
<protein>
    <submittedName>
        <fullName evidence="7">Endoglucanase H/Glycosyl hydrolase family 26</fullName>
    </submittedName>
</protein>
<feature type="active site" description="Proton donor" evidence="4">
    <location>
        <position position="429"/>
    </location>
</feature>
<evidence type="ECO:0000256" key="2">
    <source>
        <dbReference type="ARBA" id="ARBA00022801"/>
    </source>
</evidence>
<dbReference type="GO" id="GO:0006080">
    <property type="term" value="P:substituted mannan metabolic process"/>
    <property type="evidence" value="ECO:0007669"/>
    <property type="project" value="InterPro"/>
</dbReference>
<dbReference type="Pfam" id="PF02156">
    <property type="entry name" value="Glyco_hydro_26"/>
    <property type="match status" value="1"/>
</dbReference>
<feature type="chain" id="PRO_5038477044" evidence="5">
    <location>
        <begin position="27"/>
        <end position="924"/>
    </location>
</feature>
<dbReference type="InterPro" id="IPR005087">
    <property type="entry name" value="CBM11"/>
</dbReference>
<dbReference type="RefSeq" id="WP_013656131.1">
    <property type="nucleotide sequence ID" value="NC_015275.1"/>
</dbReference>
<feature type="active site" description="Nucleophile" evidence="4">
    <location>
        <position position="537"/>
    </location>
</feature>
<accession>F2JS18</accession>
<dbReference type="KEGG" id="cle:Clole_1102"/>
<dbReference type="InterPro" id="IPR017853">
    <property type="entry name" value="GH"/>
</dbReference>
<evidence type="ECO:0000256" key="1">
    <source>
        <dbReference type="ARBA" id="ARBA00007754"/>
    </source>
</evidence>
<dbReference type="eggNOG" id="COG4733">
    <property type="taxonomic scope" value="Bacteria"/>
</dbReference>
<dbReference type="InterPro" id="IPR022790">
    <property type="entry name" value="GH26_dom"/>
</dbReference>
<evidence type="ECO:0000313" key="8">
    <source>
        <dbReference type="Proteomes" id="UP000008467"/>
    </source>
</evidence>
<evidence type="ECO:0000256" key="4">
    <source>
        <dbReference type="PROSITE-ProRule" id="PRU01100"/>
    </source>
</evidence>
<dbReference type="SUPFAM" id="SSF51445">
    <property type="entry name" value="(Trans)glycosidases"/>
    <property type="match status" value="1"/>
</dbReference>
<dbReference type="InterPro" id="IPR000805">
    <property type="entry name" value="Glyco_hydro_26"/>
</dbReference>
<dbReference type="GO" id="GO:0008810">
    <property type="term" value="F:cellulase activity"/>
    <property type="evidence" value="ECO:0007669"/>
    <property type="project" value="InterPro"/>
</dbReference>
<keyword evidence="8" id="KW-1185">Reference proteome</keyword>